<proteinExistence type="inferred from homology"/>
<evidence type="ECO:0000256" key="6">
    <source>
        <dbReference type="ARBA" id="ARBA00023136"/>
    </source>
</evidence>
<evidence type="ECO:0000256" key="3">
    <source>
        <dbReference type="ARBA" id="ARBA00022475"/>
    </source>
</evidence>
<dbReference type="InterPro" id="IPR032808">
    <property type="entry name" value="DoxX"/>
</dbReference>
<keyword evidence="5 7" id="KW-1133">Transmembrane helix</keyword>
<dbReference type="Pfam" id="PF07681">
    <property type="entry name" value="DoxX"/>
    <property type="match status" value="1"/>
</dbReference>
<comment type="similarity">
    <text evidence="2">Belongs to the DoxX family.</text>
</comment>
<keyword evidence="3" id="KW-1003">Cell membrane</keyword>
<keyword evidence="4 7" id="KW-0812">Transmembrane</keyword>
<gene>
    <name evidence="8" type="ORF">VB264_11590</name>
</gene>
<evidence type="ECO:0000256" key="2">
    <source>
        <dbReference type="ARBA" id="ARBA00006679"/>
    </source>
</evidence>
<accession>A0ABU5QPU5</accession>
<name>A0ABU5QPU5_9BACT</name>
<evidence type="ECO:0000313" key="9">
    <source>
        <dbReference type="Proteomes" id="UP001304671"/>
    </source>
</evidence>
<reference evidence="8 9" key="1">
    <citation type="submission" date="2023-12" db="EMBL/GenBank/DDBJ databases">
        <title>Novel species of the genus Arcicella isolated from rivers.</title>
        <authorList>
            <person name="Lu H."/>
        </authorList>
    </citation>
    <scope>NUCLEOTIDE SEQUENCE [LARGE SCALE GENOMIC DNA]</scope>
    <source>
        <strain evidence="8 9">LMG 21963</strain>
    </source>
</reference>
<feature type="transmembrane region" description="Helical" evidence="7">
    <location>
        <begin position="83"/>
        <end position="113"/>
    </location>
</feature>
<comment type="subcellular location">
    <subcellularLocation>
        <location evidence="1">Cell membrane</location>
        <topology evidence="1">Multi-pass membrane protein</topology>
    </subcellularLocation>
</comment>
<dbReference type="PANTHER" id="PTHR33452">
    <property type="entry name" value="OXIDOREDUCTASE CATD-RELATED"/>
    <property type="match status" value="1"/>
</dbReference>
<organism evidence="8 9">
    <name type="scientific">Arcicella aquatica</name>
    <dbReference type="NCBI Taxonomy" id="217141"/>
    <lineage>
        <taxon>Bacteria</taxon>
        <taxon>Pseudomonadati</taxon>
        <taxon>Bacteroidota</taxon>
        <taxon>Cytophagia</taxon>
        <taxon>Cytophagales</taxon>
        <taxon>Flectobacillaceae</taxon>
        <taxon>Arcicella</taxon>
    </lineage>
</organism>
<dbReference type="EMBL" id="JAYFUL010000017">
    <property type="protein sequence ID" value="MEA5258426.1"/>
    <property type="molecule type" value="Genomic_DNA"/>
</dbReference>
<evidence type="ECO:0000256" key="7">
    <source>
        <dbReference type="SAM" id="Phobius"/>
    </source>
</evidence>
<protein>
    <submittedName>
        <fullName evidence="8">DoxX family protein</fullName>
    </submittedName>
</protein>
<keyword evidence="6 7" id="KW-0472">Membrane</keyword>
<evidence type="ECO:0000313" key="8">
    <source>
        <dbReference type="EMBL" id="MEA5258426.1"/>
    </source>
</evidence>
<sequence>MNRWQKSQKENSTINNFKNAKKLLNSIPQTDYGLLILRIGISFFMARHGYDKQQNLLADSTDFPDPLHIGGQLSLALRFFAEFFYSILLALGLFTRLALIPLIICMVVIVFVVSAKESLDDKEHALLYLVAYLVLFCTGAGKFSGDDLIARR</sequence>
<comment type="caution">
    <text evidence="8">The sequence shown here is derived from an EMBL/GenBank/DDBJ whole genome shotgun (WGS) entry which is preliminary data.</text>
</comment>
<dbReference type="Proteomes" id="UP001304671">
    <property type="component" value="Unassembled WGS sequence"/>
</dbReference>
<dbReference type="InterPro" id="IPR051907">
    <property type="entry name" value="DoxX-like_oxidoreductase"/>
</dbReference>
<keyword evidence="9" id="KW-1185">Reference proteome</keyword>
<evidence type="ECO:0000256" key="5">
    <source>
        <dbReference type="ARBA" id="ARBA00022989"/>
    </source>
</evidence>
<evidence type="ECO:0000256" key="1">
    <source>
        <dbReference type="ARBA" id="ARBA00004651"/>
    </source>
</evidence>
<dbReference type="PANTHER" id="PTHR33452:SF1">
    <property type="entry name" value="INNER MEMBRANE PROTEIN YPHA-RELATED"/>
    <property type="match status" value="1"/>
</dbReference>
<feature type="transmembrane region" description="Helical" evidence="7">
    <location>
        <begin position="125"/>
        <end position="143"/>
    </location>
</feature>
<dbReference type="RefSeq" id="WP_323249520.1">
    <property type="nucleotide sequence ID" value="NZ_JAYFUL010000017.1"/>
</dbReference>
<evidence type="ECO:0000256" key="4">
    <source>
        <dbReference type="ARBA" id="ARBA00022692"/>
    </source>
</evidence>